<keyword evidence="2" id="KW-1003">Cell membrane</keyword>
<dbReference type="GO" id="GO:0007200">
    <property type="term" value="P:phospholipase C-activating G protein-coupled receptor signaling pathway"/>
    <property type="evidence" value="ECO:0007669"/>
    <property type="project" value="TreeGrafter"/>
</dbReference>
<evidence type="ECO:0000313" key="16">
    <source>
        <dbReference type="EMBL" id="KAG8598619.1"/>
    </source>
</evidence>
<sequence>MEMEVLLTLILLSGAVHSTNSENFTSKNKLFPTPRTFRLFPGIKNKSDYEKIDVNYEDTSTGGPSKNTSDHRISLPSLGHKASDPSSGGRRASNRSAGHKVLDPSSGHKTLDPSSRHRSSEPNSGHHILKPIPNFTPNTAVGKSNLLINNSTLFYFKSSTSTRLIPAIYIVVILIGIPSNAIILKMLFSRARTVCTAIFYTNLAISDLLFCLMLPFKAVYHLNGNNWIFGEAMCRFTTTFFYGNMYCSILLLMCISISRYVAIVHPFIYRSLPKRTCAILLCGLVWVTVLMFMIPFFINKQTYSLEKPSLVTCSDLYEISADAFQLFYFISLPVFGYLIPFFVVTFCYFSIIRTLGTDNQKWYLYLKITILLLIIFTLCFTPSNIILIIHQVRYHYTKMDDMYGSYLIALCFSSLNSCLDPFLYFLMAEITKPSNKYAKIIKLPHETHVTLLPS</sequence>
<dbReference type="EMBL" id="WNYA01000001">
    <property type="protein sequence ID" value="KAG8598619.1"/>
    <property type="molecule type" value="Genomic_DNA"/>
</dbReference>
<accession>A0AAV7DNS5</accession>
<evidence type="ECO:0000256" key="4">
    <source>
        <dbReference type="ARBA" id="ARBA00022989"/>
    </source>
</evidence>
<dbReference type="Pfam" id="PF00001">
    <property type="entry name" value="7tm_1"/>
    <property type="match status" value="1"/>
</dbReference>
<feature type="compositionally biased region" description="Low complexity" evidence="12">
    <location>
        <begin position="86"/>
        <end position="96"/>
    </location>
</feature>
<feature type="chain" id="PRO_5043798477" description="G-protein coupled receptors family 1 profile domain-containing protein" evidence="14">
    <location>
        <begin position="22"/>
        <end position="454"/>
    </location>
</feature>
<keyword evidence="9" id="KW-0325">Glycoprotein</keyword>
<evidence type="ECO:0000313" key="17">
    <source>
        <dbReference type="Proteomes" id="UP000824782"/>
    </source>
</evidence>
<proteinExistence type="predicted"/>
<feature type="transmembrane region" description="Helical" evidence="13">
    <location>
        <begin position="326"/>
        <end position="352"/>
    </location>
</feature>
<evidence type="ECO:0000256" key="6">
    <source>
        <dbReference type="ARBA" id="ARBA00023136"/>
    </source>
</evidence>
<evidence type="ECO:0000256" key="13">
    <source>
        <dbReference type="SAM" id="Phobius"/>
    </source>
</evidence>
<dbReference type="PROSITE" id="PS50262">
    <property type="entry name" value="G_PROTEIN_RECEP_F1_2"/>
    <property type="match status" value="1"/>
</dbReference>
<dbReference type="InterPro" id="IPR000276">
    <property type="entry name" value="GPCR_Rhodpsn"/>
</dbReference>
<feature type="transmembrane region" description="Helical" evidence="13">
    <location>
        <begin position="167"/>
        <end position="188"/>
    </location>
</feature>
<dbReference type="SUPFAM" id="SSF81321">
    <property type="entry name" value="Family A G protein-coupled receptor-like"/>
    <property type="match status" value="1"/>
</dbReference>
<keyword evidence="17" id="KW-1185">Reference proteome</keyword>
<name>A0AAV7DNS5_ENGPU</name>
<evidence type="ECO:0000256" key="11">
    <source>
        <dbReference type="PIRSR" id="PIRSR603912-52"/>
    </source>
</evidence>
<keyword evidence="8" id="KW-0675">Receptor</keyword>
<dbReference type="GO" id="GO:0015057">
    <property type="term" value="F:thrombin-activated receptor activity"/>
    <property type="evidence" value="ECO:0007669"/>
    <property type="project" value="InterPro"/>
</dbReference>
<keyword evidence="7 11" id="KW-1015">Disulfide bond</keyword>
<keyword evidence="10" id="KW-0807">Transducer</keyword>
<feature type="disulfide bond" evidence="11">
    <location>
        <begin position="234"/>
        <end position="313"/>
    </location>
</feature>
<keyword evidence="4 13" id="KW-1133">Transmembrane helix</keyword>
<evidence type="ECO:0000256" key="7">
    <source>
        <dbReference type="ARBA" id="ARBA00023157"/>
    </source>
</evidence>
<keyword evidence="3 13" id="KW-0812">Transmembrane</keyword>
<keyword evidence="14" id="KW-0732">Signal</keyword>
<evidence type="ECO:0000256" key="12">
    <source>
        <dbReference type="SAM" id="MobiDB-lite"/>
    </source>
</evidence>
<dbReference type="GO" id="GO:0007596">
    <property type="term" value="P:blood coagulation"/>
    <property type="evidence" value="ECO:0007669"/>
    <property type="project" value="InterPro"/>
</dbReference>
<dbReference type="PRINTS" id="PR01428">
    <property type="entry name" value="PROTEASEAR"/>
</dbReference>
<dbReference type="Proteomes" id="UP000824782">
    <property type="component" value="Unassembled WGS sequence"/>
</dbReference>
<evidence type="ECO:0000256" key="5">
    <source>
        <dbReference type="ARBA" id="ARBA00023040"/>
    </source>
</evidence>
<dbReference type="GO" id="GO:0005886">
    <property type="term" value="C:plasma membrane"/>
    <property type="evidence" value="ECO:0007669"/>
    <property type="project" value="UniProtKB-SubCell"/>
</dbReference>
<feature type="compositionally biased region" description="Polar residues" evidence="12">
    <location>
        <begin position="57"/>
        <end position="67"/>
    </location>
</feature>
<evidence type="ECO:0000256" key="1">
    <source>
        <dbReference type="ARBA" id="ARBA00004651"/>
    </source>
</evidence>
<gene>
    <name evidence="16" type="ORF">GDO81_002674</name>
</gene>
<feature type="domain" description="G-protein coupled receptors family 1 profile" evidence="15">
    <location>
        <begin position="179"/>
        <end position="424"/>
    </location>
</feature>
<dbReference type="Gene3D" id="1.20.1070.10">
    <property type="entry name" value="Rhodopsin 7-helix transmembrane proteins"/>
    <property type="match status" value="1"/>
</dbReference>
<dbReference type="GO" id="GO:0035025">
    <property type="term" value="P:positive regulation of Rho protein signal transduction"/>
    <property type="evidence" value="ECO:0007669"/>
    <property type="project" value="TreeGrafter"/>
</dbReference>
<dbReference type="InterPro" id="IPR017452">
    <property type="entry name" value="GPCR_Rhodpsn_7TM"/>
</dbReference>
<feature type="signal peptide" evidence="14">
    <location>
        <begin position="1"/>
        <end position="21"/>
    </location>
</feature>
<dbReference type="PRINTS" id="PR00237">
    <property type="entry name" value="GPCRRHODOPSN"/>
</dbReference>
<feature type="transmembrane region" description="Helical" evidence="13">
    <location>
        <begin position="240"/>
        <end position="264"/>
    </location>
</feature>
<evidence type="ECO:0000256" key="9">
    <source>
        <dbReference type="ARBA" id="ARBA00023180"/>
    </source>
</evidence>
<evidence type="ECO:0000256" key="8">
    <source>
        <dbReference type="ARBA" id="ARBA00023170"/>
    </source>
</evidence>
<dbReference type="PRINTS" id="PR01429">
    <property type="entry name" value="PROTEASEAR3"/>
</dbReference>
<feature type="compositionally biased region" description="Basic and acidic residues" evidence="12">
    <location>
        <begin position="109"/>
        <end position="120"/>
    </location>
</feature>
<evidence type="ECO:0000256" key="10">
    <source>
        <dbReference type="ARBA" id="ARBA00023224"/>
    </source>
</evidence>
<feature type="region of interest" description="Disordered" evidence="12">
    <location>
        <begin position="56"/>
        <end position="134"/>
    </location>
</feature>
<dbReference type="InterPro" id="IPR003912">
    <property type="entry name" value="Protea_act_rcpt"/>
</dbReference>
<dbReference type="PANTHER" id="PTHR24232:SF0">
    <property type="entry name" value="PROTEINASE-ACTIVATED RECEPTOR 3"/>
    <property type="match status" value="1"/>
</dbReference>
<keyword evidence="6 13" id="KW-0472">Membrane</keyword>
<evidence type="ECO:0000256" key="14">
    <source>
        <dbReference type="SAM" id="SignalP"/>
    </source>
</evidence>
<dbReference type="InterPro" id="IPR003943">
    <property type="entry name" value="Prot_act_rcpt_3"/>
</dbReference>
<feature type="transmembrane region" description="Helical" evidence="13">
    <location>
        <begin position="364"/>
        <end position="391"/>
    </location>
</feature>
<comment type="caution">
    <text evidence="16">The sequence shown here is derived from an EMBL/GenBank/DDBJ whole genome shotgun (WGS) entry which is preliminary data.</text>
</comment>
<feature type="transmembrane region" description="Helical" evidence="13">
    <location>
        <begin position="276"/>
        <end position="298"/>
    </location>
</feature>
<evidence type="ECO:0000256" key="3">
    <source>
        <dbReference type="ARBA" id="ARBA00022692"/>
    </source>
</evidence>
<dbReference type="PANTHER" id="PTHR24232">
    <property type="entry name" value="G-PROTEIN COUPLED RECEPTOR"/>
    <property type="match status" value="1"/>
</dbReference>
<dbReference type="AlphaFoldDB" id="A0AAV7DNS5"/>
<feature type="transmembrane region" description="Helical" evidence="13">
    <location>
        <begin position="200"/>
        <end position="220"/>
    </location>
</feature>
<keyword evidence="5" id="KW-0297">G-protein coupled receptor</keyword>
<evidence type="ECO:0000256" key="2">
    <source>
        <dbReference type="ARBA" id="ARBA00022475"/>
    </source>
</evidence>
<organism evidence="16 17">
    <name type="scientific">Engystomops pustulosus</name>
    <name type="common">Tungara frog</name>
    <name type="synonym">Physalaemus pustulosus</name>
    <dbReference type="NCBI Taxonomy" id="76066"/>
    <lineage>
        <taxon>Eukaryota</taxon>
        <taxon>Metazoa</taxon>
        <taxon>Chordata</taxon>
        <taxon>Craniata</taxon>
        <taxon>Vertebrata</taxon>
        <taxon>Euteleostomi</taxon>
        <taxon>Amphibia</taxon>
        <taxon>Batrachia</taxon>
        <taxon>Anura</taxon>
        <taxon>Neobatrachia</taxon>
        <taxon>Hyloidea</taxon>
        <taxon>Leptodactylidae</taxon>
        <taxon>Leiuperinae</taxon>
        <taxon>Engystomops</taxon>
    </lineage>
</organism>
<feature type="transmembrane region" description="Helical" evidence="13">
    <location>
        <begin position="403"/>
        <end position="426"/>
    </location>
</feature>
<comment type="subcellular location">
    <subcellularLocation>
        <location evidence="1">Cell membrane</location>
        <topology evidence="1">Multi-pass membrane protein</topology>
    </subcellularLocation>
</comment>
<dbReference type="FunFam" id="1.20.1070.10:FF:000040">
    <property type="entry name" value="Coagulation factor 2 (thrombin) receptor"/>
    <property type="match status" value="1"/>
</dbReference>
<evidence type="ECO:0000259" key="15">
    <source>
        <dbReference type="PROSITE" id="PS50262"/>
    </source>
</evidence>
<reference evidence="16" key="1">
    <citation type="thesis" date="2020" institute="ProQuest LLC" country="789 East Eisenhower Parkway, Ann Arbor, MI, USA">
        <title>Comparative Genomics and Chromosome Evolution.</title>
        <authorList>
            <person name="Mudd A.B."/>
        </authorList>
    </citation>
    <scope>NUCLEOTIDE SEQUENCE</scope>
    <source>
        <strain evidence="16">237g6f4</strain>
        <tissue evidence="16">Blood</tissue>
    </source>
</reference>
<protein>
    <recommendedName>
        <fullName evidence="15">G-protein coupled receptors family 1 profile domain-containing protein</fullName>
    </recommendedName>
</protein>